<dbReference type="Proteomes" id="UP000501926">
    <property type="component" value="Chromosome"/>
</dbReference>
<dbReference type="EMBL" id="CP049055">
    <property type="protein sequence ID" value="QII12163.1"/>
    <property type="molecule type" value="Genomic_DNA"/>
</dbReference>
<protein>
    <submittedName>
        <fullName evidence="1">Uncharacterized protein</fullName>
    </submittedName>
</protein>
<evidence type="ECO:0000313" key="1">
    <source>
        <dbReference type="EMBL" id="QII12163.1"/>
    </source>
</evidence>
<proteinExistence type="predicted"/>
<reference evidence="1 2" key="1">
    <citation type="submission" date="2020-02" db="EMBL/GenBank/DDBJ databases">
        <title>Newly sequenced genome of strain CSTR1 showed variability in Candidatus Kuenenia stuttgartiensis genomes.</title>
        <authorList>
            <person name="Ding C."/>
            <person name="Adrian L."/>
        </authorList>
    </citation>
    <scope>NUCLEOTIDE SEQUENCE [LARGE SCALE GENOMIC DNA]</scope>
    <source>
        <strain evidence="1 2">CSTR1</strain>
    </source>
</reference>
<name>A0A6G7GS66_KUEST</name>
<sequence>MVETGFKPVSTPESYKTVKRINISTKHSKYAISKDILSCLLRLNL</sequence>
<accession>A0A6G7GS66</accession>
<evidence type="ECO:0000313" key="2">
    <source>
        <dbReference type="Proteomes" id="UP000501926"/>
    </source>
</evidence>
<organism evidence="1 2">
    <name type="scientific">Kuenenia stuttgartiensis</name>
    <dbReference type="NCBI Taxonomy" id="174633"/>
    <lineage>
        <taxon>Bacteria</taxon>
        <taxon>Pseudomonadati</taxon>
        <taxon>Planctomycetota</taxon>
        <taxon>Candidatus Brocadiia</taxon>
        <taxon>Candidatus Brocadiales</taxon>
        <taxon>Candidatus Brocadiaceae</taxon>
        <taxon>Candidatus Kuenenia</taxon>
    </lineage>
</organism>
<dbReference type="AlphaFoldDB" id="A0A6G7GS66"/>
<gene>
    <name evidence="1" type="ORF">KsCSTR_27840</name>
</gene>